<reference evidence="3 4" key="1">
    <citation type="submission" date="2024-04" db="EMBL/GenBank/DDBJ databases">
        <title>Tritrichomonas musculus Genome.</title>
        <authorList>
            <person name="Alves-Ferreira E."/>
            <person name="Grigg M."/>
            <person name="Lorenzi H."/>
            <person name="Galac M."/>
        </authorList>
    </citation>
    <scope>NUCLEOTIDE SEQUENCE [LARGE SCALE GENOMIC DNA]</scope>
    <source>
        <strain evidence="3 4">EAF2021</strain>
    </source>
</reference>
<evidence type="ECO:0000259" key="2">
    <source>
        <dbReference type="PROSITE" id="PS50011"/>
    </source>
</evidence>
<dbReference type="Gene3D" id="1.10.510.10">
    <property type="entry name" value="Transferase(Phosphotransferase) domain 1"/>
    <property type="match status" value="1"/>
</dbReference>
<organism evidence="3 4">
    <name type="scientific">Tritrichomonas musculus</name>
    <dbReference type="NCBI Taxonomy" id="1915356"/>
    <lineage>
        <taxon>Eukaryota</taxon>
        <taxon>Metamonada</taxon>
        <taxon>Parabasalia</taxon>
        <taxon>Tritrichomonadida</taxon>
        <taxon>Tritrichomonadidae</taxon>
        <taxon>Tritrichomonas</taxon>
    </lineage>
</organism>
<accession>A0ABR2J026</accession>
<dbReference type="InterPro" id="IPR001245">
    <property type="entry name" value="Ser-Thr/Tyr_kinase_cat_dom"/>
</dbReference>
<dbReference type="EMBL" id="JAPFFF010000013">
    <property type="protein sequence ID" value="KAK8871249.1"/>
    <property type="molecule type" value="Genomic_DNA"/>
</dbReference>
<protein>
    <recommendedName>
        <fullName evidence="2">Protein kinase domain-containing protein</fullName>
    </recommendedName>
</protein>
<name>A0ABR2J026_9EUKA</name>
<feature type="domain" description="Protein kinase" evidence="2">
    <location>
        <begin position="18"/>
        <end position="285"/>
    </location>
</feature>
<comment type="caution">
    <text evidence="3">The sequence shown here is derived from an EMBL/GenBank/DDBJ whole genome shotgun (WGS) entry which is preliminary data.</text>
</comment>
<dbReference type="Proteomes" id="UP001470230">
    <property type="component" value="Unassembled WGS sequence"/>
</dbReference>
<sequence length="420" mass="49037">MLGMVEIIDILQQYLCSSNDFEIISKTHFNSDFYLVRNRSTLELYLGKALDRENEDIFVKINDGRDLVPIELIIGSQLYYPSIIKYIGYCQKGIDYETRPTLIMEDTKNGPLSLIIDSQDITKFQDILNLLIYNIVSGMAYLHAQDILHCNLNTFNIFIDVNYNPKICNFENSVQLSQNQKYCIKKNVGPYTAPEVIKNQKYSKASEVYSFGVVLYEILTFQYPFNNLNLSETIEKVGTGYRPRIDDSISPFYRELINKCWSQNPDDRPTFGQILIQLQKQNKYNREIDIHRNEQVLHNTMTDAFMMADQYVDISAEFDNAEHIMRNDTEGQRVIYNEPLEIDKNLQNLRNSLNEDSIEISEELQKKLDSLNERSNPLCESNYEIMNLIEQGNIGEIYKVKNRQTKKIQIAKVMYKDHCD</sequence>
<dbReference type="PANTHER" id="PTHR23257">
    <property type="entry name" value="SERINE-THREONINE PROTEIN KINASE"/>
    <property type="match status" value="1"/>
</dbReference>
<dbReference type="SUPFAM" id="SSF56112">
    <property type="entry name" value="Protein kinase-like (PK-like)"/>
    <property type="match status" value="1"/>
</dbReference>
<proteinExistence type="predicted"/>
<evidence type="ECO:0000313" key="3">
    <source>
        <dbReference type="EMBL" id="KAK8871249.1"/>
    </source>
</evidence>
<evidence type="ECO:0000313" key="4">
    <source>
        <dbReference type="Proteomes" id="UP001470230"/>
    </source>
</evidence>
<evidence type="ECO:0000256" key="1">
    <source>
        <dbReference type="SAM" id="Coils"/>
    </source>
</evidence>
<dbReference type="Pfam" id="PF07714">
    <property type="entry name" value="PK_Tyr_Ser-Thr"/>
    <property type="match status" value="1"/>
</dbReference>
<keyword evidence="4" id="KW-1185">Reference proteome</keyword>
<dbReference type="InterPro" id="IPR000719">
    <property type="entry name" value="Prot_kinase_dom"/>
</dbReference>
<dbReference type="InterPro" id="IPR011009">
    <property type="entry name" value="Kinase-like_dom_sf"/>
</dbReference>
<gene>
    <name evidence="3" type="ORF">M9Y10_006965</name>
</gene>
<keyword evidence="1" id="KW-0175">Coiled coil</keyword>
<feature type="coiled-coil region" evidence="1">
    <location>
        <begin position="346"/>
        <end position="374"/>
    </location>
</feature>
<dbReference type="InterPro" id="IPR050167">
    <property type="entry name" value="Ser_Thr_protein_kinase"/>
</dbReference>
<dbReference type="PROSITE" id="PS50011">
    <property type="entry name" value="PROTEIN_KINASE_DOM"/>
    <property type="match status" value="1"/>
</dbReference>